<dbReference type="InterPro" id="IPR032466">
    <property type="entry name" value="Metal_Hydrolase"/>
</dbReference>
<dbReference type="Gene3D" id="3.20.20.140">
    <property type="entry name" value="Metal-dependent hydrolases"/>
    <property type="match status" value="1"/>
</dbReference>
<evidence type="ECO:0000256" key="1">
    <source>
        <dbReference type="ARBA" id="ARBA00022723"/>
    </source>
</evidence>
<dbReference type="PANTHER" id="PTHR46124:SF2">
    <property type="entry name" value="D-AMINOACYL-TRNA DEACYLASE"/>
    <property type="match status" value="1"/>
</dbReference>
<feature type="binding site" evidence="3">
    <location>
        <position position="6"/>
    </location>
    <ligand>
        <name>a divalent metal cation</name>
        <dbReference type="ChEBI" id="CHEBI:60240"/>
        <label>1</label>
    </ligand>
</feature>
<dbReference type="PANTHER" id="PTHR46124">
    <property type="entry name" value="D-AMINOACYL-TRNA DEACYLASE"/>
    <property type="match status" value="1"/>
</dbReference>
<dbReference type="EMBL" id="PETL01000355">
    <property type="protein sequence ID" value="PIV63447.1"/>
    <property type="molecule type" value="Genomic_DNA"/>
</dbReference>
<reference evidence="5" key="1">
    <citation type="submission" date="2017-09" db="EMBL/GenBank/DDBJ databases">
        <title>Depth-based differentiation of microbial function through sediment-hosted aquifers and enrichment of novel symbionts in the deep terrestrial subsurface.</title>
        <authorList>
            <person name="Probst A.J."/>
            <person name="Ladd B."/>
            <person name="Jarett J.K."/>
            <person name="Geller-Mcgrath D.E."/>
            <person name="Sieber C.M.K."/>
            <person name="Emerson J.B."/>
            <person name="Anantharaman K."/>
            <person name="Thomas B.C."/>
            <person name="Malmstrom R."/>
            <person name="Stieglmeier M."/>
            <person name="Klingl A."/>
            <person name="Woyke T."/>
            <person name="Ryan C.M."/>
            <person name="Banfield J.F."/>
        </authorList>
    </citation>
    <scope>NUCLEOTIDE SEQUENCE [LARGE SCALE GENOMIC DNA]</scope>
</reference>
<dbReference type="AlphaFoldDB" id="A0A2M7E6T2"/>
<dbReference type="GO" id="GO:0016788">
    <property type="term" value="F:hydrolase activity, acting on ester bonds"/>
    <property type="evidence" value="ECO:0007669"/>
    <property type="project" value="InterPro"/>
</dbReference>
<protein>
    <submittedName>
        <fullName evidence="4">Hydrolase TatD</fullName>
    </submittedName>
</protein>
<dbReference type="InterPro" id="IPR015991">
    <property type="entry name" value="TatD/YcfH-like"/>
</dbReference>
<dbReference type="GO" id="GO:0046872">
    <property type="term" value="F:metal ion binding"/>
    <property type="evidence" value="ECO:0007669"/>
    <property type="project" value="UniProtKB-KW"/>
</dbReference>
<feature type="binding site" evidence="3">
    <location>
        <position position="92"/>
    </location>
    <ligand>
        <name>a divalent metal cation</name>
        <dbReference type="ChEBI" id="CHEBI:60240"/>
        <label>1</label>
    </ligand>
</feature>
<evidence type="ECO:0000313" key="5">
    <source>
        <dbReference type="Proteomes" id="UP000228886"/>
    </source>
</evidence>
<accession>A0A2M7E6T2</accession>
<comment type="caution">
    <text evidence="4">The sequence shown here is derived from an EMBL/GenBank/DDBJ whole genome shotgun (WGS) entry which is preliminary data.</text>
</comment>
<dbReference type="InterPro" id="IPR018228">
    <property type="entry name" value="DNase_TatD-rel_CS"/>
</dbReference>
<evidence type="ECO:0000313" key="4">
    <source>
        <dbReference type="EMBL" id="PIV63447.1"/>
    </source>
</evidence>
<dbReference type="CDD" id="cd01310">
    <property type="entry name" value="TatD_DNAse"/>
    <property type="match status" value="1"/>
</dbReference>
<evidence type="ECO:0000256" key="3">
    <source>
        <dbReference type="PIRSR" id="PIRSR005902-1"/>
    </source>
</evidence>
<dbReference type="PIRSF" id="PIRSF005902">
    <property type="entry name" value="DNase_TatD"/>
    <property type="match status" value="1"/>
</dbReference>
<dbReference type="PROSITE" id="PS01091">
    <property type="entry name" value="TATD_3"/>
    <property type="match status" value="1"/>
</dbReference>
<dbReference type="InterPro" id="IPR001130">
    <property type="entry name" value="TatD-like"/>
</dbReference>
<dbReference type="GO" id="GO:0005829">
    <property type="term" value="C:cytosol"/>
    <property type="evidence" value="ECO:0007669"/>
    <property type="project" value="TreeGrafter"/>
</dbReference>
<dbReference type="NCBIfam" id="TIGR00010">
    <property type="entry name" value="YchF/TatD family DNA exonuclease"/>
    <property type="match status" value="1"/>
</dbReference>
<gene>
    <name evidence="4" type="ORF">COS11_07395</name>
</gene>
<dbReference type="SUPFAM" id="SSF51556">
    <property type="entry name" value="Metallo-dependent hydrolases"/>
    <property type="match status" value="1"/>
</dbReference>
<dbReference type="GO" id="GO:0004536">
    <property type="term" value="F:DNA nuclease activity"/>
    <property type="evidence" value="ECO:0007669"/>
    <property type="project" value="InterPro"/>
</dbReference>
<evidence type="ECO:0000256" key="2">
    <source>
        <dbReference type="ARBA" id="ARBA00022801"/>
    </source>
</evidence>
<dbReference type="Pfam" id="PF01026">
    <property type="entry name" value="TatD_DNase"/>
    <property type="match status" value="1"/>
</dbReference>
<dbReference type="PROSITE" id="PS01137">
    <property type="entry name" value="TATD_1"/>
    <property type="match status" value="1"/>
</dbReference>
<name>A0A2M7E6T2_9BACT</name>
<feature type="binding site" evidence="3">
    <location>
        <position position="151"/>
    </location>
    <ligand>
        <name>a divalent metal cation</name>
        <dbReference type="ChEBI" id="CHEBI:60240"/>
        <label>2</label>
    </ligand>
</feature>
<feature type="binding site" evidence="3">
    <location>
        <position position="8"/>
    </location>
    <ligand>
        <name>a divalent metal cation</name>
        <dbReference type="ChEBI" id="CHEBI:60240"/>
        <label>1</label>
    </ligand>
</feature>
<organism evidence="4 5">
    <name type="scientific">bacterium (Candidatus Ratteibacteria) CG01_land_8_20_14_3_00_40_19</name>
    <dbReference type="NCBI Taxonomy" id="2014290"/>
    <lineage>
        <taxon>Bacteria</taxon>
        <taxon>Candidatus Ratteibacteria</taxon>
    </lineage>
</organism>
<dbReference type="FunFam" id="3.20.20.140:FF:000005">
    <property type="entry name" value="TatD family hydrolase"/>
    <property type="match status" value="1"/>
</dbReference>
<sequence length="261" mass="29443">MFIDTHSHLNFSPFEADIKEVISRAKETGIIAIINVGADLSTSKRAIELAQKEDLCYATVGIHPTSTNNLQDKDYQKLEDLAQKKKVVAIGEVGLDWFHNQVSRKIQKESFERQILLAERLGLPLIIHNRDANSETLAILKEKKIRKGVMHCFSGDINFAISVLSLGLYISFTGNLTYKKNESLRTVAKEIPLGKILLETDCPYLPPQPKRGKRNEPGFLLYTAEELAKIKGVSLQELGETTTKNAQDLFKLQRLPRRQKT</sequence>
<keyword evidence="1 3" id="KW-0479">Metal-binding</keyword>
<feature type="binding site" evidence="3">
    <location>
        <position position="128"/>
    </location>
    <ligand>
        <name>a divalent metal cation</name>
        <dbReference type="ChEBI" id="CHEBI:60240"/>
        <label>2</label>
    </ligand>
</feature>
<keyword evidence="2 4" id="KW-0378">Hydrolase</keyword>
<proteinExistence type="predicted"/>
<dbReference type="Proteomes" id="UP000228886">
    <property type="component" value="Unassembled WGS sequence"/>
</dbReference>
<feature type="binding site" evidence="3">
    <location>
        <position position="201"/>
    </location>
    <ligand>
        <name>a divalent metal cation</name>
        <dbReference type="ChEBI" id="CHEBI:60240"/>
        <label>1</label>
    </ligand>
</feature>